<feature type="chain" id="PRO_5021336477" evidence="1">
    <location>
        <begin position="21"/>
        <end position="289"/>
    </location>
</feature>
<protein>
    <submittedName>
        <fullName evidence="2">Uncharacterized protein</fullName>
    </submittedName>
</protein>
<dbReference type="AlphaFoldDB" id="A0A4Z1A2S4"/>
<dbReference type="Proteomes" id="UP000297567">
    <property type="component" value="Unassembled WGS sequence"/>
</dbReference>
<feature type="signal peptide" evidence="1">
    <location>
        <begin position="1"/>
        <end position="20"/>
    </location>
</feature>
<evidence type="ECO:0000313" key="2">
    <source>
        <dbReference type="EMBL" id="TGL74022.1"/>
    </source>
</evidence>
<evidence type="ECO:0000313" key="3">
    <source>
        <dbReference type="Proteomes" id="UP000297567"/>
    </source>
</evidence>
<comment type="caution">
    <text evidence="2">The sequence shown here is derived from an EMBL/GenBank/DDBJ whole genome shotgun (WGS) entry which is preliminary data.</text>
</comment>
<evidence type="ECO:0000256" key="1">
    <source>
        <dbReference type="SAM" id="SignalP"/>
    </source>
</evidence>
<dbReference type="RefSeq" id="WP_135640840.1">
    <property type="nucleotide sequence ID" value="NZ_RQGH01000009.1"/>
</dbReference>
<keyword evidence="1" id="KW-0732">Signal</keyword>
<name>A0A4Z1A2S4_9LEPT</name>
<accession>A0A4Z1A2S4</accession>
<proteinExistence type="predicted"/>
<reference evidence="2" key="1">
    <citation type="journal article" date="2019" name="PLoS Negl. Trop. Dis.">
        <title>Revisiting the worldwide diversity of Leptospira species in the environment.</title>
        <authorList>
            <person name="Vincent A.T."/>
            <person name="Schiettekatte O."/>
            <person name="Bourhy P."/>
            <person name="Veyrier F.J."/>
            <person name="Picardeau M."/>
        </authorList>
    </citation>
    <scope>NUCLEOTIDE SEQUENCE [LARGE SCALE GENOMIC DNA]</scope>
    <source>
        <strain evidence="2">201702451</strain>
    </source>
</reference>
<gene>
    <name evidence="2" type="ORF">EHQ62_03405</name>
</gene>
<keyword evidence="3" id="KW-1185">Reference proteome</keyword>
<dbReference type="EMBL" id="RQGH01000009">
    <property type="protein sequence ID" value="TGL74022.1"/>
    <property type="molecule type" value="Genomic_DNA"/>
</dbReference>
<organism evidence="2 3">
    <name type="scientific">Leptospira jelokensis</name>
    <dbReference type="NCBI Taxonomy" id="2484931"/>
    <lineage>
        <taxon>Bacteria</taxon>
        <taxon>Pseudomonadati</taxon>
        <taxon>Spirochaetota</taxon>
        <taxon>Spirochaetia</taxon>
        <taxon>Leptospirales</taxon>
        <taxon>Leptospiraceae</taxon>
        <taxon>Leptospira</taxon>
    </lineage>
</organism>
<sequence length="289" mass="32761">MKRIRLISLLLSLIILSVSLGSKPIEDKDIYASYVNWTDQLIVSNVKETIPKIVFDEDDPEFSGKNTATSQGKAHSMARKKAKEKLKVRLSQRLESILFNADYTIFEYTQVNQQARLRLNSYIGAEKEEYDFQFVKNVLEAKASLPIKGKDGILAHIPMEYGTERVPEFSEDVIPVEFSGLVVDARHLFVKRALFPKIQTDRGLDVYSPLYVKDAYAVETGYIVYRADQNGKAYETKVGKNPYFVLALSTAGKNQTDLIIPTDEAAKFLSHPESRKNITRCRVLILVSQ</sequence>